<proteinExistence type="predicted"/>
<dbReference type="InterPro" id="IPR032466">
    <property type="entry name" value="Metal_Hydrolase"/>
</dbReference>
<organism evidence="2 3">
    <name type="scientific">Desulfomonile tiedjei (strain ATCC 49306 / DSM 6799 / DCB-1)</name>
    <dbReference type="NCBI Taxonomy" id="706587"/>
    <lineage>
        <taxon>Bacteria</taxon>
        <taxon>Pseudomonadati</taxon>
        <taxon>Thermodesulfobacteriota</taxon>
        <taxon>Desulfomonilia</taxon>
        <taxon>Desulfomonilales</taxon>
        <taxon>Desulfomonilaceae</taxon>
        <taxon>Desulfomonile</taxon>
    </lineage>
</organism>
<dbReference type="AlphaFoldDB" id="I4C036"/>
<dbReference type="Proteomes" id="UP000006055">
    <property type="component" value="Chromosome"/>
</dbReference>
<dbReference type="Pfam" id="PF04909">
    <property type="entry name" value="Amidohydro_2"/>
    <property type="match status" value="1"/>
</dbReference>
<dbReference type="SUPFAM" id="SSF51556">
    <property type="entry name" value="Metallo-dependent hydrolases"/>
    <property type="match status" value="1"/>
</dbReference>
<dbReference type="STRING" id="706587.Desti_0181"/>
<keyword evidence="2" id="KW-0378">Hydrolase</keyword>
<dbReference type="RefSeq" id="WP_014808086.1">
    <property type="nucleotide sequence ID" value="NC_018025.1"/>
</dbReference>
<keyword evidence="3" id="KW-1185">Reference proteome</keyword>
<sequence length="255" mass="29256">MAFPEAPPIRLILDAHTHCGYTVPYEDLAAEWKLGGIDGGVVFSPVEEIYDRYDPFFTDSQEYALKRRRVHEYLLKSASDTIFPYFFVWNDFPRIPDGFFGIKWHRHADEPVYAYGTPSCDRTIEEICEKRLPIVLEEEFQNTLSFIRKIDGRTIVIIPHLGHLNGGYFKLKKAGVFENQHVWVDTALAAEWEIGDFVSTYGSERIMFGSDYPFGTPSRERRKIDSLFSGTDLKAILGGNLLRLLGNKAENFCRA</sequence>
<dbReference type="GO" id="GO:0016787">
    <property type="term" value="F:hydrolase activity"/>
    <property type="evidence" value="ECO:0007669"/>
    <property type="project" value="UniProtKB-KW"/>
</dbReference>
<dbReference type="eggNOG" id="COG2159">
    <property type="taxonomic scope" value="Bacteria"/>
</dbReference>
<dbReference type="KEGG" id="dti:Desti_0181"/>
<dbReference type="EMBL" id="CP003360">
    <property type="protein sequence ID" value="AFM22927.1"/>
    <property type="molecule type" value="Genomic_DNA"/>
</dbReference>
<dbReference type="HOGENOM" id="CLU_1088723_0_0_7"/>
<dbReference type="Gene3D" id="3.20.20.140">
    <property type="entry name" value="Metal-dependent hydrolases"/>
    <property type="match status" value="1"/>
</dbReference>
<evidence type="ECO:0000313" key="2">
    <source>
        <dbReference type="EMBL" id="AFM22927.1"/>
    </source>
</evidence>
<dbReference type="InterPro" id="IPR006680">
    <property type="entry name" value="Amidohydro-rel"/>
</dbReference>
<accession>I4C036</accession>
<protein>
    <submittedName>
        <fullName evidence="2">Putative TIM-barrel fold metal-dependent hydrolase</fullName>
    </submittedName>
</protein>
<gene>
    <name evidence="2" type="ordered locus">Desti_0181</name>
</gene>
<dbReference type="OrthoDB" id="1407586at2"/>
<evidence type="ECO:0000313" key="3">
    <source>
        <dbReference type="Proteomes" id="UP000006055"/>
    </source>
</evidence>
<evidence type="ECO:0000259" key="1">
    <source>
        <dbReference type="Pfam" id="PF04909"/>
    </source>
</evidence>
<name>I4C036_DESTA</name>
<reference evidence="2" key="1">
    <citation type="submission" date="2012-06" db="EMBL/GenBank/DDBJ databases">
        <title>Complete sequence of chromosome of Desulfomonile tiedjei DSM 6799.</title>
        <authorList>
            <consortium name="US DOE Joint Genome Institute (JGI-PGF)"/>
            <person name="Lucas S."/>
            <person name="Copeland A."/>
            <person name="Lapidus A."/>
            <person name="Glavina del Rio T."/>
            <person name="Dalin E."/>
            <person name="Tice H."/>
            <person name="Bruce D."/>
            <person name="Goodwin L."/>
            <person name="Pitluck S."/>
            <person name="Peters L."/>
            <person name="Ovchinnikova G."/>
            <person name="Zeytun A."/>
            <person name="Lu M."/>
            <person name="Kyrpides N."/>
            <person name="Mavromatis K."/>
            <person name="Ivanova N."/>
            <person name="Brettin T."/>
            <person name="Detter J.C."/>
            <person name="Han C."/>
            <person name="Larimer F."/>
            <person name="Land M."/>
            <person name="Hauser L."/>
            <person name="Markowitz V."/>
            <person name="Cheng J.-F."/>
            <person name="Hugenholtz P."/>
            <person name="Woyke T."/>
            <person name="Wu D."/>
            <person name="Spring S."/>
            <person name="Schroeder M."/>
            <person name="Brambilla E."/>
            <person name="Klenk H.-P."/>
            <person name="Eisen J.A."/>
        </authorList>
    </citation>
    <scope>NUCLEOTIDE SEQUENCE</scope>
    <source>
        <strain evidence="2">DSM 6799</strain>
    </source>
</reference>
<feature type="domain" description="Amidohydrolase-related" evidence="1">
    <location>
        <begin position="156"/>
        <end position="246"/>
    </location>
</feature>